<protein>
    <submittedName>
        <fullName evidence="1">Uncharacterized protein</fullName>
    </submittedName>
</protein>
<dbReference type="EMBL" id="PPSX01000070">
    <property type="protein sequence ID" value="RZQ51916.1"/>
    <property type="molecule type" value="Genomic_DNA"/>
</dbReference>
<organism evidence="1 2">
    <name type="scientific">Pseudoalteromonas phenolica</name>
    <dbReference type="NCBI Taxonomy" id="161398"/>
    <lineage>
        <taxon>Bacteria</taxon>
        <taxon>Pseudomonadati</taxon>
        <taxon>Pseudomonadota</taxon>
        <taxon>Gammaproteobacteria</taxon>
        <taxon>Alteromonadales</taxon>
        <taxon>Pseudoalteromonadaceae</taxon>
        <taxon>Pseudoalteromonas</taxon>
    </lineage>
</organism>
<evidence type="ECO:0000313" key="1">
    <source>
        <dbReference type="EMBL" id="RZQ51916.1"/>
    </source>
</evidence>
<proteinExistence type="predicted"/>
<dbReference type="Proteomes" id="UP000291338">
    <property type="component" value="Unassembled WGS sequence"/>
</dbReference>
<sequence length="108" mass="12568">MKQDDFQETCSDLLIASLRLTLKDATKKQLEQFINTALALYNLYMKINSTKESLNVLFWLRKRLIKEAKSSTQSAPFKTYCLQEADKIERKIAMACVKQSKLRLTMIE</sequence>
<accession>A0A4Q7IKY3</accession>
<evidence type="ECO:0000313" key="2">
    <source>
        <dbReference type="Proteomes" id="UP000291338"/>
    </source>
</evidence>
<dbReference type="AlphaFoldDB" id="A0A4Q7IKY3"/>
<reference evidence="1 2" key="1">
    <citation type="submission" date="2018-01" db="EMBL/GenBank/DDBJ databases">
        <title>Co-occurrence of chitin degradation, pigmentation and bioactivity in marine Pseudoalteromonas.</title>
        <authorList>
            <person name="Paulsen S."/>
            <person name="Gram L."/>
            <person name="Machado H."/>
        </authorList>
    </citation>
    <scope>NUCLEOTIDE SEQUENCE [LARGE SCALE GENOMIC DNA]</scope>
    <source>
        <strain evidence="1 2">S3898</strain>
    </source>
</reference>
<gene>
    <name evidence="1" type="ORF">C1E23_16715</name>
</gene>
<dbReference type="RefSeq" id="WP_130256651.1">
    <property type="nucleotide sequence ID" value="NZ_PPSX01000070.1"/>
</dbReference>
<name>A0A4Q7IKY3_9GAMM</name>
<comment type="caution">
    <text evidence="1">The sequence shown here is derived from an EMBL/GenBank/DDBJ whole genome shotgun (WGS) entry which is preliminary data.</text>
</comment>